<dbReference type="Proteomes" id="UP000610966">
    <property type="component" value="Unassembled WGS sequence"/>
</dbReference>
<dbReference type="EMBL" id="BOOG01000018">
    <property type="protein sequence ID" value="GIH69889.1"/>
    <property type="molecule type" value="Genomic_DNA"/>
</dbReference>
<keyword evidence="2" id="KW-1185">Reference proteome</keyword>
<dbReference type="AlphaFoldDB" id="A0A8J3VYC7"/>
<dbReference type="RefSeq" id="WP_204015301.1">
    <property type="nucleotide sequence ID" value="NZ_BOOG01000018.1"/>
</dbReference>
<proteinExistence type="predicted"/>
<sequence>MSLASGTAVQAKFPPGISAWLAPARRRHAFSNHEDQLRRLRRWLEPLLPGRPARDDVILVAVELGGPTMPDPTWSRIWWKIRWQSTVAGCAWFGFSTLQWWALPCRPDSNRLLTAPSAPALARLLDQRRHDT</sequence>
<protein>
    <submittedName>
        <fullName evidence="1">Uncharacterized protein</fullName>
    </submittedName>
</protein>
<organism evidence="1 2">
    <name type="scientific">Sphaerimonospora thailandensis</name>
    <dbReference type="NCBI Taxonomy" id="795644"/>
    <lineage>
        <taxon>Bacteria</taxon>
        <taxon>Bacillati</taxon>
        <taxon>Actinomycetota</taxon>
        <taxon>Actinomycetes</taxon>
        <taxon>Streptosporangiales</taxon>
        <taxon>Streptosporangiaceae</taxon>
        <taxon>Sphaerimonospora</taxon>
    </lineage>
</organism>
<name>A0A8J3VYC7_9ACTN</name>
<evidence type="ECO:0000313" key="2">
    <source>
        <dbReference type="Proteomes" id="UP000610966"/>
    </source>
</evidence>
<accession>A0A8J3VYC7</accession>
<gene>
    <name evidence="1" type="ORF">Mth01_21420</name>
</gene>
<evidence type="ECO:0000313" key="1">
    <source>
        <dbReference type="EMBL" id="GIH69889.1"/>
    </source>
</evidence>
<reference evidence="1" key="1">
    <citation type="submission" date="2021-01" db="EMBL/GenBank/DDBJ databases">
        <title>Whole genome shotgun sequence of Sphaerimonospora thailandensis NBRC 107569.</title>
        <authorList>
            <person name="Komaki H."/>
            <person name="Tamura T."/>
        </authorList>
    </citation>
    <scope>NUCLEOTIDE SEQUENCE</scope>
    <source>
        <strain evidence="1">NBRC 107569</strain>
    </source>
</reference>
<comment type="caution">
    <text evidence="1">The sequence shown here is derived from an EMBL/GenBank/DDBJ whole genome shotgun (WGS) entry which is preliminary data.</text>
</comment>